<evidence type="ECO:0000256" key="1">
    <source>
        <dbReference type="ARBA" id="ARBA00022630"/>
    </source>
</evidence>
<protein>
    <submittedName>
        <fullName evidence="4">NAD(P)H-dependent oxidoreductase</fullName>
    </submittedName>
</protein>
<keyword evidence="5" id="KW-1185">Reference proteome</keyword>
<dbReference type="Pfam" id="PF03358">
    <property type="entry name" value="FMN_red"/>
    <property type="match status" value="1"/>
</dbReference>
<dbReference type="Proteomes" id="UP001151088">
    <property type="component" value="Unassembled WGS sequence"/>
</dbReference>
<evidence type="ECO:0000259" key="3">
    <source>
        <dbReference type="Pfam" id="PF03358"/>
    </source>
</evidence>
<keyword evidence="2" id="KW-0288">FMN</keyword>
<dbReference type="InterPro" id="IPR005025">
    <property type="entry name" value="FMN_Rdtase-like_dom"/>
</dbReference>
<dbReference type="InterPro" id="IPR051796">
    <property type="entry name" value="ISF_SsuE-like"/>
</dbReference>
<sequence length="203" mass="21610">MSLDVLALNCTLKHGNAASSTGRLLDEVMEAFKAQDASGCTIRVVDLDVKPGVSADEGPGDDWPDLRTRILAADIVVIGTPVWMGQPSSVAKRVLERMDAFISEADQHSRMPTHGKVAVVAVVGNEDGAHHCHAEIFQALNDIGFTIPMGGGTYWVGEAMGATDYKDLPEPAGKTRHTTRVLAANAAHLARLLKDAPYRGVAN</sequence>
<evidence type="ECO:0000313" key="5">
    <source>
        <dbReference type="Proteomes" id="UP001151088"/>
    </source>
</evidence>
<organism evidence="4 5">
    <name type="scientific">Ancylobacter mangrovi</name>
    <dbReference type="NCBI Taxonomy" id="2972472"/>
    <lineage>
        <taxon>Bacteria</taxon>
        <taxon>Pseudomonadati</taxon>
        <taxon>Pseudomonadota</taxon>
        <taxon>Alphaproteobacteria</taxon>
        <taxon>Hyphomicrobiales</taxon>
        <taxon>Xanthobacteraceae</taxon>
        <taxon>Ancylobacter</taxon>
    </lineage>
</organism>
<reference evidence="4" key="1">
    <citation type="submission" date="2022-08" db="EMBL/GenBank/DDBJ databases">
        <authorList>
            <person name="Li F."/>
        </authorList>
    </citation>
    <scope>NUCLEOTIDE SEQUENCE</scope>
    <source>
        <strain evidence="4">MQZ15Z-1</strain>
    </source>
</reference>
<dbReference type="PANTHER" id="PTHR43278:SF2">
    <property type="entry name" value="IRON-SULFUR FLAVOPROTEIN"/>
    <property type="match status" value="1"/>
</dbReference>
<dbReference type="PANTHER" id="PTHR43278">
    <property type="entry name" value="NAD(P)H-DEPENDENT FMN-CONTAINING OXIDOREDUCTASE YWQN-RELATED"/>
    <property type="match status" value="1"/>
</dbReference>
<feature type="domain" description="NADPH-dependent FMN reductase-like" evidence="3">
    <location>
        <begin position="5"/>
        <end position="159"/>
    </location>
</feature>
<accession>A0A9X2PBS2</accession>
<dbReference type="SUPFAM" id="SSF52218">
    <property type="entry name" value="Flavoproteins"/>
    <property type="match status" value="1"/>
</dbReference>
<evidence type="ECO:0000313" key="4">
    <source>
        <dbReference type="EMBL" id="MCS0493981.1"/>
    </source>
</evidence>
<evidence type="ECO:0000256" key="2">
    <source>
        <dbReference type="ARBA" id="ARBA00022643"/>
    </source>
</evidence>
<proteinExistence type="predicted"/>
<dbReference type="AlphaFoldDB" id="A0A9X2PBS2"/>
<dbReference type="EMBL" id="JANTHZ010000001">
    <property type="protein sequence ID" value="MCS0493981.1"/>
    <property type="molecule type" value="Genomic_DNA"/>
</dbReference>
<dbReference type="InterPro" id="IPR029039">
    <property type="entry name" value="Flavoprotein-like_sf"/>
</dbReference>
<gene>
    <name evidence="4" type="ORF">NVS89_02650</name>
</gene>
<name>A0A9X2PBS2_9HYPH</name>
<dbReference type="Gene3D" id="3.40.50.360">
    <property type="match status" value="1"/>
</dbReference>
<dbReference type="GO" id="GO:0016491">
    <property type="term" value="F:oxidoreductase activity"/>
    <property type="evidence" value="ECO:0007669"/>
    <property type="project" value="InterPro"/>
</dbReference>
<comment type="caution">
    <text evidence="4">The sequence shown here is derived from an EMBL/GenBank/DDBJ whole genome shotgun (WGS) entry which is preliminary data.</text>
</comment>
<dbReference type="RefSeq" id="WP_258730929.1">
    <property type="nucleotide sequence ID" value="NZ_JANTHZ010000001.1"/>
</dbReference>
<keyword evidence="1" id="KW-0285">Flavoprotein</keyword>